<gene>
    <name evidence="2" type="ORF">A3E29_01370</name>
</gene>
<dbReference type="Proteomes" id="UP000177682">
    <property type="component" value="Unassembled WGS sequence"/>
</dbReference>
<proteinExistence type="predicted"/>
<dbReference type="EMBL" id="MFEY01000004">
    <property type="protein sequence ID" value="OGE90757.1"/>
    <property type="molecule type" value="Genomic_DNA"/>
</dbReference>
<evidence type="ECO:0000313" key="2">
    <source>
        <dbReference type="EMBL" id="OGE90757.1"/>
    </source>
</evidence>
<dbReference type="Gene3D" id="3.30.70.2650">
    <property type="match status" value="1"/>
</dbReference>
<protein>
    <recommendedName>
        <fullName evidence="1">Transcriptional repressor PaaX-like central Cas2-like domain-containing protein</fullName>
    </recommendedName>
</protein>
<evidence type="ECO:0000259" key="1">
    <source>
        <dbReference type="Pfam" id="PF20803"/>
    </source>
</evidence>
<dbReference type="InterPro" id="IPR048846">
    <property type="entry name" value="PaaX-like_central"/>
</dbReference>
<organism evidence="2 3">
    <name type="scientific">Candidatus Doudnabacteria bacterium RIFCSPHIGHO2_12_FULL_48_16</name>
    <dbReference type="NCBI Taxonomy" id="1817838"/>
    <lineage>
        <taxon>Bacteria</taxon>
        <taxon>Candidatus Doudnaibacteriota</taxon>
    </lineage>
</organism>
<accession>A0A1F5PLK8</accession>
<reference evidence="2 3" key="1">
    <citation type="journal article" date="2016" name="Nat. Commun.">
        <title>Thousands of microbial genomes shed light on interconnected biogeochemical processes in an aquifer system.</title>
        <authorList>
            <person name="Anantharaman K."/>
            <person name="Brown C.T."/>
            <person name="Hug L.A."/>
            <person name="Sharon I."/>
            <person name="Castelle C.J."/>
            <person name="Probst A.J."/>
            <person name="Thomas B.C."/>
            <person name="Singh A."/>
            <person name="Wilkins M.J."/>
            <person name="Karaoz U."/>
            <person name="Brodie E.L."/>
            <person name="Williams K.H."/>
            <person name="Hubbard S.S."/>
            <person name="Banfield J.F."/>
        </authorList>
    </citation>
    <scope>NUCLEOTIDE SEQUENCE [LARGE SCALE GENOMIC DNA]</scope>
</reference>
<feature type="domain" description="Transcriptional repressor PaaX-like central Cas2-like" evidence="1">
    <location>
        <begin position="85"/>
        <end position="160"/>
    </location>
</feature>
<sequence>MLALLAGFIIPAALFSPFAGYALIRGTTHHYFKKRDFNRELARLKKRNYIALTKTDKGWLIQLLAKGRIRAKQVAFENIKLPKAKVWDGRWRLFSFDIPEEYKNARNMLRFKLKSLGCFNIQRSLFAYPYDCKRELQAIVQHYKVEKFTMFAETSYIDLDKELRKFFNL</sequence>
<evidence type="ECO:0000313" key="3">
    <source>
        <dbReference type="Proteomes" id="UP000177682"/>
    </source>
</evidence>
<name>A0A1F5PLK8_9BACT</name>
<dbReference type="Pfam" id="PF20803">
    <property type="entry name" value="PaaX_M"/>
    <property type="match status" value="1"/>
</dbReference>
<dbReference type="AlphaFoldDB" id="A0A1F5PLK8"/>
<comment type="caution">
    <text evidence="2">The sequence shown here is derived from an EMBL/GenBank/DDBJ whole genome shotgun (WGS) entry which is preliminary data.</text>
</comment>